<evidence type="ECO:0000256" key="1">
    <source>
        <dbReference type="ARBA" id="ARBA00004196"/>
    </source>
</evidence>
<keyword evidence="3" id="KW-0677">Repeat</keyword>
<dbReference type="Pfam" id="PF01833">
    <property type="entry name" value="TIG"/>
    <property type="match status" value="4"/>
</dbReference>
<dbReference type="PROSITE" id="PS51484">
    <property type="entry name" value="G8"/>
    <property type="match status" value="2"/>
</dbReference>
<evidence type="ECO:0000259" key="7">
    <source>
        <dbReference type="PROSITE" id="PS51820"/>
    </source>
</evidence>
<evidence type="ECO:0000259" key="6">
    <source>
        <dbReference type="PROSITE" id="PS51484"/>
    </source>
</evidence>
<dbReference type="SMART" id="SM00758">
    <property type="entry name" value="PA14"/>
    <property type="match status" value="1"/>
</dbReference>
<evidence type="ECO:0000256" key="2">
    <source>
        <dbReference type="ARBA" id="ARBA00022729"/>
    </source>
</evidence>
<comment type="caution">
    <text evidence="8">The sequence shown here is derived from an EMBL/GenBank/DDBJ whole genome shotgun (WGS) entry which is preliminary data.</text>
</comment>
<gene>
    <name evidence="8" type="primary">PKHD1L1</name>
    <name evidence="8" type="ORF">SNEC2469_LOCUS14374</name>
</gene>
<protein>
    <submittedName>
        <fullName evidence="8">PKHD1L1 protein</fullName>
    </submittedName>
</protein>
<dbReference type="Pfam" id="PF10162">
    <property type="entry name" value="G8"/>
    <property type="match status" value="2"/>
</dbReference>
<evidence type="ECO:0000256" key="5">
    <source>
        <dbReference type="SAM" id="MobiDB-lite"/>
    </source>
</evidence>
<dbReference type="CDD" id="cd00603">
    <property type="entry name" value="IPT_PCSR"/>
    <property type="match status" value="4"/>
</dbReference>
<comment type="subcellular location">
    <subcellularLocation>
        <location evidence="1">Cell envelope</location>
    </subcellularLocation>
</comment>
<evidence type="ECO:0000256" key="3">
    <source>
        <dbReference type="ARBA" id="ARBA00022737"/>
    </source>
</evidence>
<sequence>AAPTPPEEAVTIPSAWIPGKGFAAVPPGVTFESRFEVTAISPTSASKAGGVVVTITGAGFHPLGANRHTVTFELPSGVSRPCEVLGGSQTEIQCRLQGGAAPSFCGGVRCDFAQPSLTRHVYCASISGKGPAAVPNQGPSVHYYSKHLDTLGTPRITRVIKKPGLKSAPSALMGSAPTGRGEYPVPVVGCNPRRPPSMANLQAAAIEQMMFENGKLSGPAGTPSSLPPIKAGYLWTPYCAARQPGGKPETAVAELEVAALVQVSPDNGQPELGTRRRWGHYRSLACATAAGLASMASEDSDAGSGGPVDNGFMRRLSDRPSGNKELRCQAGADDHSKVRCFAFALARSGSLRSLPSNTMSGRVDEALDFIRRAEETGANQQLAPDFVDNSDPDLGAEDFVHGPDTYEGEVARRMEASAQPASSDFVGLRRWGVESDEAEDFRLGHLRARVHKVATSRQAKVGWTLRRLAADDDNDTNSTDAEEEEEEPPDPVDTTERLLLRLSLHGVRPLCRVGDGCGLNLTDESTAVVTSVTPRNGSYAEGVVVTITLASQQMPDNLQVFFGVHECPNPSISAGAQSNTWVVTLPVCAFEASDVPVYVLTSSGYAAQASPHTGAAFKFQQFLQLFSIMPGSGSFFGGTVANITGAGFGPTPSTNQATIGKVPCEIFSASHDQLLCYVPAAPAELMDADDSARTQNVTVHVVTPAQPRQPGLWGEYFFFGQGSTFPNLNDRIPDVERVDLTVNFPDSDDKWEGLPSRYQYAVRWTGFLSIQATGFYTFYLGSDDGSLLYLNGALVIDNDGLHGFRERSTTETLLQGGSIHTVSVLFFQASGSSGCVFKYQGPDTGGQIIVVPPTVLSHARYQEAPVLSYMYDRPITAPTIENLTESSPTELVLEGYRFGSSPGKVAIGTASNPDTNFQCVPTSWTEGRVVCDRPELPSGSWQVRLYSEADGWSNPAPYLLWVPLNVSSVEANDNSVSTDSAADPWVLIMKFADGGLLGYDSELWGNVELLNEDSPEGEPVNAKYPAFLNVPFTRLRACVGSAHGHCVHHKFDTPWSSALELFSAGYVRDHTVDQAGMVQALGAKPGTYRSCPMLMPGFNVQCPGNNRARWGYCANCPSKTCRDESQADAAIGIGLRGEGSAAVGAGWTDAFAPGAGSCSYTSETSRNVWLWVTNTTATPTGVLHSGFGGGVNMTVRGTGLGFAAAQTKISVCGEDCPVSTSDGSSATCTVPAMTNLDLVDAQPDSFPTVDLAPYAAKFYTDRGEAESTYARLAFTSTVDRQVDLPNTRSDCWFAFELPPSKEAIITAVDFFPPTDPHRRQKVAESVFEMRSFSGNISWEEIGSVRDTVQTGWSIAQGWTSYPVNGSGPNGTAIGQAFRVRILPDACSSLGELMRGVRFRGILLNTGDASACPIEVEHISHPLASSTGGSAWLPVQLSYSLERTPILSSMTPQRGTARGDTLVTLLGEGLEPLDSSGSPASVTSENAQILLNTYPCIPQESNMSALSCITSERNNGIQPPSTVLWLAGRGYAIISERAEDTVFRYVDRWSNVFSWLESEPPVDGDSVVVPEGQAIMLDQDSPQLFLLLISGYFEFDRKDLKLDATYIWISGGTFWVGSEEAPFLNQATITLHGDRWHTIELPVIGSKMLAVTDLGGFGTCAANHQMTVRLSARGKHYVDPCPVKLVGRMELHGRPSVSWTRLVETASAGATLLKLEEPVDWEVGTEMIITPSNRGQDEVRMVKSVQDDGYTVELDSPLRWEHLGIWYFNDEIPTPTDLRAGVGRLNRNVKVQGDERSLGYGNAYMFGVHVGAFHGGVMRIENTEITRSGQAANFGRYSSHWHVLSPHRTVDVADIAYLRNNSYHRTFQRAVVVHSTDFARVEHNVAWKTKGHSYFTEAGDEVFTLYNHNLAVHPLQHPLLLDDDMDPAGFWSPGFTGWHRSNLAAGCHRGWRVRKISGPAGSQTDLTFFNNSAHASGFGWHLKPPHAPPTLNVFQNFTAFRCSTGMFYYGTGNIFHDDHRFIECGTGHFMNHLSNGPHTAPFYHNLVLVGNIDQNPTFSRGGVGVRGPKDNEYFYISGLTVINYLQSAVLHGCFETTCTMRYERIRWFNSTRRTFSYASQSGIYWDMDGTLTGYTNGFVSLNYEYMHFPGICSVVDEHVNGVMCGASDGSVRVRRLLVNEQQPWQLDGKLMNVRTSAGFDQVAYDTKKLSGWPVIVLENETFDMRVDDPNDFQELAFLYSTRPYVMESLGYIYNQTTPVDEAIIVHVNFTDWRDHYDADASTALRLDRMPTRDDPFGSHSMMLWQDQCDEFNLTDEVSDKCGVYVNDTGLALKAEIDSQPTVDMVHGRLTTVFTMKVQEGTPGGSFRNKFFPRECPKSGCPQPNVVGPGGLRPLRRWSDPEGWPDGKLPGEMDNVVLPPDDNVLLDIETPKLHWLDVQGRLEFDRTVNTTLHAHSVKVWGIFEMGTAEEPIPPGVKAEVVLWGDEQSITVIMVEGLFLVNKVIAVLGQFSAVGSPSVHSQAWTRLATTASEGATELTLRGNQSDWPMGSQIAISATEFPQPPATTETEVRQIASKPVYDAVADTTTFSLDTNLTFRHFAGVVDSSSENTQWPRPVLAAAVALLDGRSN</sequence>
<dbReference type="InterPro" id="IPR002909">
    <property type="entry name" value="IPT_dom"/>
</dbReference>
<evidence type="ECO:0000256" key="4">
    <source>
        <dbReference type="ARBA" id="ARBA00023180"/>
    </source>
</evidence>
<dbReference type="SUPFAM" id="SSF56988">
    <property type="entry name" value="Anthrax protective antigen"/>
    <property type="match status" value="1"/>
</dbReference>
<keyword evidence="2" id="KW-0732">Signal</keyword>
<dbReference type="InterPro" id="IPR052387">
    <property type="entry name" value="Fibrocystin"/>
</dbReference>
<accession>A0A812T4Q8</accession>
<feature type="compositionally biased region" description="Acidic residues" evidence="5">
    <location>
        <begin position="471"/>
        <end position="490"/>
    </location>
</feature>
<reference evidence="8" key="1">
    <citation type="submission" date="2021-02" db="EMBL/GenBank/DDBJ databases">
        <authorList>
            <person name="Dougan E. K."/>
            <person name="Rhodes N."/>
            <person name="Thang M."/>
            <person name="Chan C."/>
        </authorList>
    </citation>
    <scope>NUCLEOTIDE SEQUENCE</scope>
</reference>
<feature type="domain" description="G8" evidence="6">
    <location>
        <begin position="1552"/>
        <end position="1703"/>
    </location>
</feature>
<dbReference type="Pfam" id="PF24606">
    <property type="entry name" value="CEMIP_beta-hel"/>
    <property type="match status" value="1"/>
</dbReference>
<feature type="non-terminal residue" evidence="8">
    <location>
        <position position="2627"/>
    </location>
</feature>
<dbReference type="InterPro" id="IPR014756">
    <property type="entry name" value="Ig_E-set"/>
</dbReference>
<dbReference type="SMART" id="SM00429">
    <property type="entry name" value="IPT"/>
    <property type="match status" value="2"/>
</dbReference>
<feature type="compositionally biased region" description="Basic and acidic residues" evidence="5">
    <location>
        <begin position="315"/>
        <end position="329"/>
    </location>
</feature>
<feature type="region of interest" description="Disordered" evidence="5">
    <location>
        <begin position="470"/>
        <end position="494"/>
    </location>
</feature>
<proteinExistence type="predicted"/>
<dbReference type="PANTHER" id="PTHR46769:SF2">
    <property type="entry name" value="FIBROCYSTIN-L ISOFORM 2 PRECURSOR-RELATED"/>
    <property type="match status" value="1"/>
</dbReference>
<dbReference type="Pfam" id="PF07691">
    <property type="entry name" value="PA14"/>
    <property type="match status" value="1"/>
</dbReference>
<dbReference type="SUPFAM" id="SSF81296">
    <property type="entry name" value="E set domains"/>
    <property type="match status" value="2"/>
</dbReference>
<feature type="non-terminal residue" evidence="8">
    <location>
        <position position="1"/>
    </location>
</feature>
<keyword evidence="9" id="KW-1185">Reference proteome</keyword>
<organism evidence="8 9">
    <name type="scientific">Symbiodinium necroappetens</name>
    <dbReference type="NCBI Taxonomy" id="1628268"/>
    <lineage>
        <taxon>Eukaryota</taxon>
        <taxon>Sar</taxon>
        <taxon>Alveolata</taxon>
        <taxon>Dinophyceae</taxon>
        <taxon>Suessiales</taxon>
        <taxon>Symbiodiniaceae</taxon>
        <taxon>Symbiodinium</taxon>
    </lineage>
</organism>
<dbReference type="PROSITE" id="PS51820">
    <property type="entry name" value="PA14"/>
    <property type="match status" value="1"/>
</dbReference>
<dbReference type="OrthoDB" id="446578at2759"/>
<dbReference type="EMBL" id="CAJNJA010023019">
    <property type="protein sequence ID" value="CAE7504173.1"/>
    <property type="molecule type" value="Genomic_DNA"/>
</dbReference>
<dbReference type="Gene3D" id="2.60.40.10">
    <property type="entry name" value="Immunoglobulins"/>
    <property type="match status" value="4"/>
</dbReference>
<dbReference type="InterPro" id="IPR019316">
    <property type="entry name" value="G8_domain"/>
</dbReference>
<feature type="domain" description="G8" evidence="6">
    <location>
        <begin position="2400"/>
        <end position="2526"/>
    </location>
</feature>
<feature type="region of interest" description="Disordered" evidence="5">
    <location>
        <begin position="297"/>
        <end position="329"/>
    </location>
</feature>
<dbReference type="PANTHER" id="PTHR46769">
    <property type="entry name" value="POLYCYSTIC KIDNEY AND HEPATIC DISEASE 1 (AUTOSOMAL RECESSIVE)-LIKE 1"/>
    <property type="match status" value="1"/>
</dbReference>
<dbReference type="InterPro" id="IPR013783">
    <property type="entry name" value="Ig-like_fold"/>
</dbReference>
<dbReference type="InterPro" id="IPR055401">
    <property type="entry name" value="CEMIP_beta-hel_dom"/>
</dbReference>
<dbReference type="InterPro" id="IPR011658">
    <property type="entry name" value="PA14_dom"/>
</dbReference>
<dbReference type="SMART" id="SM01225">
    <property type="entry name" value="G8"/>
    <property type="match status" value="2"/>
</dbReference>
<name>A0A812T4Q8_9DINO</name>
<evidence type="ECO:0000313" key="8">
    <source>
        <dbReference type="EMBL" id="CAE7504173.1"/>
    </source>
</evidence>
<feature type="domain" description="PA14" evidence="7">
    <location>
        <begin position="707"/>
        <end position="855"/>
    </location>
</feature>
<dbReference type="Proteomes" id="UP000601435">
    <property type="component" value="Unassembled WGS sequence"/>
</dbReference>
<dbReference type="InterPro" id="IPR037524">
    <property type="entry name" value="PA14/GLEYA"/>
</dbReference>
<evidence type="ECO:0000313" key="9">
    <source>
        <dbReference type="Proteomes" id="UP000601435"/>
    </source>
</evidence>
<keyword evidence="4" id="KW-0325">Glycoprotein</keyword>